<dbReference type="PANTHER" id="PTHR35008:SF8">
    <property type="entry name" value="ALCOHOL DEHYDROGENASE CYTOCHROME C SUBUNIT"/>
    <property type="match status" value="1"/>
</dbReference>
<keyword evidence="3 4" id="KW-0408">Iron</keyword>
<dbReference type="PROSITE" id="PS51007">
    <property type="entry name" value="CYTC"/>
    <property type="match status" value="3"/>
</dbReference>
<evidence type="ECO:0000313" key="7">
    <source>
        <dbReference type="EMBL" id="TXD38495.1"/>
    </source>
</evidence>
<comment type="caution">
    <text evidence="7">The sequence shown here is derived from an EMBL/GenBank/DDBJ whole genome shotgun (WGS) entry which is preliminary data.</text>
</comment>
<dbReference type="InterPro" id="IPR009056">
    <property type="entry name" value="Cyt_c-like_dom"/>
</dbReference>
<name>A0A5C6XHZ8_9DELT</name>
<gene>
    <name evidence="7" type="ORF">FRC98_06325</name>
</gene>
<keyword evidence="8" id="KW-1185">Reference proteome</keyword>
<dbReference type="InterPro" id="IPR036909">
    <property type="entry name" value="Cyt_c-like_dom_sf"/>
</dbReference>
<dbReference type="PANTHER" id="PTHR35008">
    <property type="entry name" value="BLL4482 PROTEIN-RELATED"/>
    <property type="match status" value="1"/>
</dbReference>
<dbReference type="AlphaFoldDB" id="A0A5C6XHZ8"/>
<dbReference type="Proteomes" id="UP000321412">
    <property type="component" value="Unassembled WGS sequence"/>
</dbReference>
<dbReference type="GO" id="GO:0009055">
    <property type="term" value="F:electron transfer activity"/>
    <property type="evidence" value="ECO:0007669"/>
    <property type="project" value="InterPro"/>
</dbReference>
<evidence type="ECO:0000259" key="6">
    <source>
        <dbReference type="PROSITE" id="PS51007"/>
    </source>
</evidence>
<evidence type="ECO:0000256" key="4">
    <source>
        <dbReference type="PROSITE-ProRule" id="PRU00433"/>
    </source>
</evidence>
<keyword evidence="1 4" id="KW-0349">Heme</keyword>
<evidence type="ECO:0000256" key="5">
    <source>
        <dbReference type="SAM" id="MobiDB-lite"/>
    </source>
</evidence>
<feature type="domain" description="Cytochrome c" evidence="6">
    <location>
        <begin position="45"/>
        <end position="131"/>
    </location>
</feature>
<organism evidence="7 8">
    <name type="scientific">Lujinxingia vulgaris</name>
    <dbReference type="NCBI Taxonomy" id="2600176"/>
    <lineage>
        <taxon>Bacteria</taxon>
        <taxon>Deltaproteobacteria</taxon>
        <taxon>Bradymonadales</taxon>
        <taxon>Lujinxingiaceae</taxon>
        <taxon>Lujinxingia</taxon>
    </lineage>
</organism>
<evidence type="ECO:0000256" key="1">
    <source>
        <dbReference type="ARBA" id="ARBA00022617"/>
    </source>
</evidence>
<reference evidence="7 8" key="1">
    <citation type="submission" date="2019-08" db="EMBL/GenBank/DDBJ databases">
        <title>Bradymonadales sp. TMQ4.</title>
        <authorList>
            <person name="Liang Q."/>
        </authorList>
    </citation>
    <scope>NUCLEOTIDE SEQUENCE [LARGE SCALE GENOMIC DNA]</scope>
    <source>
        <strain evidence="7 8">TMQ4</strain>
    </source>
</reference>
<protein>
    <submittedName>
        <fullName evidence="7">C-type cytochrome</fullName>
    </submittedName>
</protein>
<evidence type="ECO:0000256" key="3">
    <source>
        <dbReference type="ARBA" id="ARBA00023004"/>
    </source>
</evidence>
<dbReference type="GO" id="GO:0020037">
    <property type="term" value="F:heme binding"/>
    <property type="evidence" value="ECO:0007669"/>
    <property type="project" value="InterPro"/>
</dbReference>
<dbReference type="Pfam" id="PF13442">
    <property type="entry name" value="Cytochrome_CBB3"/>
    <property type="match status" value="1"/>
</dbReference>
<evidence type="ECO:0000313" key="8">
    <source>
        <dbReference type="Proteomes" id="UP000321412"/>
    </source>
</evidence>
<dbReference type="OrthoDB" id="9808312at2"/>
<feature type="region of interest" description="Disordered" evidence="5">
    <location>
        <begin position="192"/>
        <end position="213"/>
    </location>
</feature>
<dbReference type="RefSeq" id="WP_146980435.1">
    <property type="nucleotide sequence ID" value="NZ_VOSM01000002.1"/>
</dbReference>
<dbReference type="InterPro" id="IPR051459">
    <property type="entry name" value="Cytochrome_c-type_DH"/>
</dbReference>
<dbReference type="SUPFAM" id="SSF46626">
    <property type="entry name" value="Cytochrome c"/>
    <property type="match status" value="3"/>
</dbReference>
<keyword evidence="2 4" id="KW-0479">Metal-binding</keyword>
<feature type="domain" description="Cytochrome c" evidence="6">
    <location>
        <begin position="172"/>
        <end position="261"/>
    </location>
</feature>
<accession>A0A5C6XHZ8</accession>
<dbReference type="GO" id="GO:0046872">
    <property type="term" value="F:metal ion binding"/>
    <property type="evidence" value="ECO:0007669"/>
    <property type="project" value="UniProtKB-KW"/>
</dbReference>
<evidence type="ECO:0000256" key="2">
    <source>
        <dbReference type="ARBA" id="ARBA00022723"/>
    </source>
</evidence>
<sequence>MKNATLKNGLKIALVTGGMVALIPTVYGQGIGLQTLDRMLVPTPQKIERGEKVFAEQCASCHGDQGRGGAELAQRNGAQGFVGTQVERSGLESIYSVVAHGYASESFEHTPFNNLFFQDQWAVSHYVHSLIENPNPVPAELSERIRQEAEFGVCDPEIRVGIADLVEPSGDEQLAKGEEIFAQQCASCHGAQGKGDGPAGGALNPPPRNFEAPPADWTNGTSALAVYNTLFGGISGTSMPAYGHLPEEELWALTHYIRETFVPEQNQEPATDEQVNAVCRSLSAPPRPDAIPVNDAMRFLAADAAENRMIRLGQYGDPTLAADANAEAGQQVYGQMCASCHGSQGAGARNVGPYGAFPPFLYINVGRLVPASVGGTYQDVAARTIGGVHATLPNMTPAASLSEQNWKDLQAYVAGFEGEGSDRVTTVQPLDETTSPADTTGEIPADGQAEPGAVTTPAPEAPADETQN</sequence>
<proteinExistence type="predicted"/>
<feature type="compositionally biased region" description="Polar residues" evidence="5">
    <location>
        <begin position="423"/>
        <end position="438"/>
    </location>
</feature>
<feature type="region of interest" description="Disordered" evidence="5">
    <location>
        <begin position="420"/>
        <end position="468"/>
    </location>
</feature>
<feature type="domain" description="Cytochrome c" evidence="6">
    <location>
        <begin position="324"/>
        <end position="417"/>
    </location>
</feature>
<dbReference type="Pfam" id="PF00034">
    <property type="entry name" value="Cytochrom_C"/>
    <property type="match status" value="2"/>
</dbReference>
<dbReference type="Gene3D" id="1.10.760.10">
    <property type="entry name" value="Cytochrome c-like domain"/>
    <property type="match status" value="3"/>
</dbReference>
<dbReference type="EMBL" id="VOSM01000002">
    <property type="protein sequence ID" value="TXD38495.1"/>
    <property type="molecule type" value="Genomic_DNA"/>
</dbReference>